<dbReference type="PROSITE" id="PS51387">
    <property type="entry name" value="FAD_PCMH"/>
    <property type="match status" value="1"/>
</dbReference>
<keyword evidence="8" id="KW-1185">Reference proteome</keyword>
<dbReference type="PANTHER" id="PTHR42973:SF39">
    <property type="entry name" value="FAD-BINDING PCMH-TYPE DOMAIN-CONTAINING PROTEIN"/>
    <property type="match status" value="1"/>
</dbReference>
<evidence type="ECO:0000313" key="7">
    <source>
        <dbReference type="EMBL" id="MBE3638229.1"/>
    </source>
</evidence>
<dbReference type="GO" id="GO:0016491">
    <property type="term" value="F:oxidoreductase activity"/>
    <property type="evidence" value="ECO:0007669"/>
    <property type="project" value="UniProtKB-KW"/>
</dbReference>
<dbReference type="Gene3D" id="3.30.465.10">
    <property type="match status" value="1"/>
</dbReference>
<comment type="cofactor">
    <cofactor evidence="1">
        <name>FAD</name>
        <dbReference type="ChEBI" id="CHEBI:57692"/>
    </cofactor>
</comment>
<dbReference type="RefSeq" id="WP_193181652.1">
    <property type="nucleotide sequence ID" value="NZ_JACVXA010000019.1"/>
</dbReference>
<keyword evidence="4" id="KW-0274">FAD</keyword>
<evidence type="ECO:0000259" key="6">
    <source>
        <dbReference type="PROSITE" id="PS51387"/>
    </source>
</evidence>
<dbReference type="Pfam" id="PF01565">
    <property type="entry name" value="FAD_binding_4"/>
    <property type="match status" value="1"/>
</dbReference>
<dbReference type="InterPro" id="IPR036318">
    <property type="entry name" value="FAD-bd_PCMH-like_sf"/>
</dbReference>
<dbReference type="InterPro" id="IPR006093">
    <property type="entry name" value="Oxy_OxRdtase_FAD_BS"/>
</dbReference>
<dbReference type="PANTHER" id="PTHR42973">
    <property type="entry name" value="BINDING OXIDOREDUCTASE, PUTATIVE (AFU_ORTHOLOGUE AFUA_1G17690)-RELATED"/>
    <property type="match status" value="1"/>
</dbReference>
<dbReference type="InterPro" id="IPR006094">
    <property type="entry name" value="Oxid_FAD_bind_N"/>
</dbReference>
<name>A0A8J6Z5Q3_9RHOB</name>
<evidence type="ECO:0000313" key="8">
    <source>
        <dbReference type="Proteomes" id="UP000609121"/>
    </source>
</evidence>
<dbReference type="Gene3D" id="3.40.462.20">
    <property type="match status" value="1"/>
</dbReference>
<feature type="domain" description="FAD-binding PCMH-type" evidence="6">
    <location>
        <begin position="58"/>
        <end position="228"/>
    </location>
</feature>
<evidence type="ECO:0000256" key="4">
    <source>
        <dbReference type="ARBA" id="ARBA00022827"/>
    </source>
</evidence>
<evidence type="ECO:0000256" key="3">
    <source>
        <dbReference type="ARBA" id="ARBA00022630"/>
    </source>
</evidence>
<dbReference type="InterPro" id="IPR016169">
    <property type="entry name" value="FAD-bd_PCMH_sub2"/>
</dbReference>
<protein>
    <submittedName>
        <fullName evidence="7">FAD-binding oxidoreductase</fullName>
    </submittedName>
</protein>
<dbReference type="PROSITE" id="PS00862">
    <property type="entry name" value="OX2_COVAL_FAD"/>
    <property type="match status" value="1"/>
</dbReference>
<proteinExistence type="inferred from homology"/>
<gene>
    <name evidence="7" type="ORF">ICN82_08465</name>
</gene>
<reference evidence="7" key="1">
    <citation type="submission" date="2020-09" db="EMBL/GenBank/DDBJ databases">
        <title>A novel bacterium of genus Mangrovicoccus, isolated from South China Sea.</title>
        <authorList>
            <person name="Huang H."/>
            <person name="Mo K."/>
            <person name="Hu Y."/>
        </authorList>
    </citation>
    <scope>NUCLEOTIDE SEQUENCE</scope>
    <source>
        <strain evidence="7">HB182678</strain>
    </source>
</reference>
<dbReference type="Proteomes" id="UP000609121">
    <property type="component" value="Unassembled WGS sequence"/>
</dbReference>
<dbReference type="GO" id="GO:0071949">
    <property type="term" value="F:FAD binding"/>
    <property type="evidence" value="ECO:0007669"/>
    <property type="project" value="InterPro"/>
</dbReference>
<evidence type="ECO:0000256" key="2">
    <source>
        <dbReference type="ARBA" id="ARBA00005466"/>
    </source>
</evidence>
<accession>A0A8J6Z5Q3</accession>
<dbReference type="Gene3D" id="3.30.43.10">
    <property type="entry name" value="Uridine Diphospho-n-acetylenolpyruvylglucosamine Reductase, domain 2"/>
    <property type="match status" value="1"/>
</dbReference>
<dbReference type="Pfam" id="PF08031">
    <property type="entry name" value="BBE"/>
    <property type="match status" value="1"/>
</dbReference>
<keyword evidence="3" id="KW-0285">Flavoprotein</keyword>
<comment type="caution">
    <text evidence="7">The sequence shown here is derived from an EMBL/GenBank/DDBJ whole genome shotgun (WGS) entry which is preliminary data.</text>
</comment>
<evidence type="ECO:0000256" key="5">
    <source>
        <dbReference type="ARBA" id="ARBA00023002"/>
    </source>
</evidence>
<comment type="similarity">
    <text evidence="2">Belongs to the oxygen-dependent FAD-linked oxidoreductase family.</text>
</comment>
<dbReference type="InterPro" id="IPR016166">
    <property type="entry name" value="FAD-bd_PCMH"/>
</dbReference>
<dbReference type="EMBL" id="JACVXA010000019">
    <property type="protein sequence ID" value="MBE3638229.1"/>
    <property type="molecule type" value="Genomic_DNA"/>
</dbReference>
<keyword evidence="5" id="KW-0560">Oxidoreductase</keyword>
<dbReference type="InterPro" id="IPR050416">
    <property type="entry name" value="FAD-linked_Oxidoreductase"/>
</dbReference>
<dbReference type="SUPFAM" id="SSF56176">
    <property type="entry name" value="FAD-binding/transporter-associated domain-like"/>
    <property type="match status" value="1"/>
</dbReference>
<dbReference type="InterPro" id="IPR016167">
    <property type="entry name" value="FAD-bd_PCMH_sub1"/>
</dbReference>
<dbReference type="InterPro" id="IPR012951">
    <property type="entry name" value="BBE"/>
</dbReference>
<evidence type="ECO:0000256" key="1">
    <source>
        <dbReference type="ARBA" id="ARBA00001974"/>
    </source>
</evidence>
<organism evidence="7 8">
    <name type="scientific">Mangrovicoccus algicola</name>
    <dbReference type="NCBI Taxonomy" id="2771008"/>
    <lineage>
        <taxon>Bacteria</taxon>
        <taxon>Pseudomonadati</taxon>
        <taxon>Pseudomonadota</taxon>
        <taxon>Alphaproteobacteria</taxon>
        <taxon>Rhodobacterales</taxon>
        <taxon>Paracoccaceae</taxon>
        <taxon>Mangrovicoccus</taxon>
    </lineage>
</organism>
<dbReference type="AlphaFoldDB" id="A0A8J6Z5Q3"/>
<sequence>MTHFRSTAPRGATLHPETGLLSYSPEALAALQAKLSGEVTQPGYPGYNDDRMVFMHTYQAYPQLIVHAGCETDVIAALDFAREQGLKVTARSGGHSTAGFSSGDQIVIDTAGMDHVLVDPAARTARVGAGTQFRKLNRVLDHYRLHVPGGGCETVAVAGYMQGGGFGFTSRLFGMNCDNVLSFRMVTPDGEIRHCDAAENADLYWAVRGGTGNQFGILTEITYRLYPLADVWAFGLRFALSDAAGIATAARVMALLQAEYAVTGPAKMGQQALLMFLPTEAEPEAQLPVLLVRGLYDGTEAECEAALGPLLAHVTDRAAQVEIWRAGRYLEVNEALLQTVHPPGLDMPNVSMNTKPLVDGRIIAASHPAERWQELIAHFLTAPDLTCFIAAEYYGGRINEPAPGAMAYCHRDASLDLFSWAFWTFDATQQAATDWLDGFARIAGAMGNGHRYQNYPRRGNAGFLHDYFGANAARLVEVKRRHDPQMLLDYEQSIPLALPGEESA</sequence>